<accession>A0A919JUP6</accession>
<dbReference type="RefSeq" id="WP_203781852.1">
    <property type="nucleotide sequence ID" value="NZ_BOMV01000034.1"/>
</dbReference>
<dbReference type="Proteomes" id="UP000636960">
    <property type="component" value="Unassembled WGS sequence"/>
</dbReference>
<comment type="caution">
    <text evidence="2">The sequence shown here is derived from an EMBL/GenBank/DDBJ whole genome shotgun (WGS) entry which is preliminary data.</text>
</comment>
<organism evidence="2 3">
    <name type="scientific">Paractinoplanes rishiriensis</name>
    <dbReference type="NCBI Taxonomy" id="1050105"/>
    <lineage>
        <taxon>Bacteria</taxon>
        <taxon>Bacillati</taxon>
        <taxon>Actinomycetota</taxon>
        <taxon>Actinomycetes</taxon>
        <taxon>Micromonosporales</taxon>
        <taxon>Micromonosporaceae</taxon>
        <taxon>Paractinoplanes</taxon>
    </lineage>
</organism>
<name>A0A919JUP6_9ACTN</name>
<dbReference type="AlphaFoldDB" id="A0A919JUP6"/>
<feature type="compositionally biased region" description="Low complexity" evidence="1">
    <location>
        <begin position="33"/>
        <end position="47"/>
    </location>
</feature>
<evidence type="ECO:0000313" key="2">
    <source>
        <dbReference type="EMBL" id="GIE95551.1"/>
    </source>
</evidence>
<evidence type="ECO:0000313" key="3">
    <source>
        <dbReference type="Proteomes" id="UP000636960"/>
    </source>
</evidence>
<dbReference type="EMBL" id="BOMV01000034">
    <property type="protein sequence ID" value="GIE95551.1"/>
    <property type="molecule type" value="Genomic_DNA"/>
</dbReference>
<sequence>MTTSSPQGYPIAVPLGTEQMKDDNPDQAGPLVGASDAAADAEASGAEVPTDETHRDTDGVPVGAADAEEDRRASGA</sequence>
<gene>
    <name evidence="2" type="ORF">Ari01nite_30160</name>
</gene>
<protein>
    <submittedName>
        <fullName evidence="2">Uncharacterized protein</fullName>
    </submittedName>
</protein>
<feature type="region of interest" description="Disordered" evidence="1">
    <location>
        <begin position="1"/>
        <end position="76"/>
    </location>
</feature>
<reference evidence="2" key="1">
    <citation type="submission" date="2021-01" db="EMBL/GenBank/DDBJ databases">
        <title>Whole genome shotgun sequence of Actinoplanes rishiriensis NBRC 108556.</title>
        <authorList>
            <person name="Komaki H."/>
            <person name="Tamura T."/>
        </authorList>
    </citation>
    <scope>NUCLEOTIDE SEQUENCE</scope>
    <source>
        <strain evidence="2">NBRC 108556</strain>
    </source>
</reference>
<keyword evidence="3" id="KW-1185">Reference proteome</keyword>
<proteinExistence type="predicted"/>
<evidence type="ECO:0000256" key="1">
    <source>
        <dbReference type="SAM" id="MobiDB-lite"/>
    </source>
</evidence>